<keyword evidence="3" id="KW-1185">Reference proteome</keyword>
<comment type="caution">
    <text evidence="2">The sequence shown here is derived from an EMBL/GenBank/DDBJ whole genome shotgun (WGS) entry which is preliminary data.</text>
</comment>
<protein>
    <submittedName>
        <fullName evidence="2">Uncharacterized protein</fullName>
    </submittedName>
</protein>
<feature type="region of interest" description="Disordered" evidence="1">
    <location>
        <begin position="1"/>
        <end position="20"/>
    </location>
</feature>
<accession>A0A7J8JVT4</accession>
<organism evidence="2 3">
    <name type="scientific">Molossus molossus</name>
    <name type="common">Pallas' mastiff bat</name>
    <name type="synonym">Vespertilio molossus</name>
    <dbReference type="NCBI Taxonomy" id="27622"/>
    <lineage>
        <taxon>Eukaryota</taxon>
        <taxon>Metazoa</taxon>
        <taxon>Chordata</taxon>
        <taxon>Craniata</taxon>
        <taxon>Vertebrata</taxon>
        <taxon>Euteleostomi</taxon>
        <taxon>Mammalia</taxon>
        <taxon>Eutheria</taxon>
        <taxon>Laurasiatheria</taxon>
        <taxon>Chiroptera</taxon>
        <taxon>Yangochiroptera</taxon>
        <taxon>Molossidae</taxon>
        <taxon>Molossus</taxon>
    </lineage>
</organism>
<dbReference type="InParanoid" id="A0A7J8JVT4"/>
<gene>
    <name evidence="2" type="ORF">HJG59_007958</name>
</gene>
<name>A0A7J8JVT4_MOLMO</name>
<evidence type="ECO:0000313" key="2">
    <source>
        <dbReference type="EMBL" id="KAF6500933.1"/>
    </source>
</evidence>
<reference evidence="2 3" key="1">
    <citation type="journal article" date="2020" name="Nature">
        <title>Six reference-quality genomes reveal evolution of bat adaptations.</title>
        <authorList>
            <person name="Jebb D."/>
            <person name="Huang Z."/>
            <person name="Pippel M."/>
            <person name="Hughes G.M."/>
            <person name="Lavrichenko K."/>
            <person name="Devanna P."/>
            <person name="Winkler S."/>
            <person name="Jermiin L.S."/>
            <person name="Skirmuntt E.C."/>
            <person name="Katzourakis A."/>
            <person name="Burkitt-Gray L."/>
            <person name="Ray D.A."/>
            <person name="Sullivan K.A.M."/>
            <person name="Roscito J.G."/>
            <person name="Kirilenko B.M."/>
            <person name="Davalos L.M."/>
            <person name="Corthals A.P."/>
            <person name="Power M.L."/>
            <person name="Jones G."/>
            <person name="Ransome R.D."/>
            <person name="Dechmann D.K.N."/>
            <person name="Locatelli A.G."/>
            <person name="Puechmaille S.J."/>
            <person name="Fedrigo O."/>
            <person name="Jarvis E.D."/>
            <person name="Hiller M."/>
            <person name="Vernes S.C."/>
            <person name="Myers E.W."/>
            <person name="Teeling E.C."/>
        </authorList>
    </citation>
    <scope>NUCLEOTIDE SEQUENCE [LARGE SCALE GENOMIC DNA]</scope>
    <source>
        <strain evidence="2">MMolMol1</strain>
        <tissue evidence="2">Muscle</tissue>
    </source>
</reference>
<proteinExistence type="predicted"/>
<evidence type="ECO:0000313" key="3">
    <source>
        <dbReference type="Proteomes" id="UP000550707"/>
    </source>
</evidence>
<feature type="compositionally biased region" description="Basic and acidic residues" evidence="1">
    <location>
        <begin position="8"/>
        <end position="18"/>
    </location>
</feature>
<dbReference type="AlphaFoldDB" id="A0A7J8JVT4"/>
<evidence type="ECO:0000256" key="1">
    <source>
        <dbReference type="SAM" id="MobiDB-lite"/>
    </source>
</evidence>
<sequence>MNALDRYQSSDKHQHLEAPAETSATASALVLVHQKSLDVSSCRVPVSTAAYSTYQVPHPTYISSPSAFWCEILLGEVCVTPETQVQRRRSRRGGHHPRHRLSLQHVTLSHQVTLRSLALN</sequence>
<dbReference type="EMBL" id="JACASF010000001">
    <property type="protein sequence ID" value="KAF6500933.1"/>
    <property type="molecule type" value="Genomic_DNA"/>
</dbReference>
<dbReference type="Proteomes" id="UP000550707">
    <property type="component" value="Unassembled WGS sequence"/>
</dbReference>